<sequence>KVNQLETEIPAGTFIRIPLAQRQPGQSKLSIPGEDGYMMHQDLQLSKIGLPFDPRTFHQFNVEQRDRQMRTSPIASGNSKSETHQMRTPPTPTGMIKKIKNMAYRFRKDSWTFGKGRDRS</sequence>
<proteinExistence type="predicted"/>
<dbReference type="RefSeq" id="WP_175552307.1">
    <property type="nucleotide sequence ID" value="NZ_FQVL01000003.1"/>
</dbReference>
<protein>
    <submittedName>
        <fullName evidence="2">Uncharacterized protein</fullName>
    </submittedName>
</protein>
<feature type="region of interest" description="Disordered" evidence="1">
    <location>
        <begin position="63"/>
        <end position="95"/>
    </location>
</feature>
<dbReference type="AlphaFoldDB" id="A0A1M4W2Q9"/>
<dbReference type="Proteomes" id="UP000184476">
    <property type="component" value="Unassembled WGS sequence"/>
</dbReference>
<evidence type="ECO:0000313" key="3">
    <source>
        <dbReference type="Proteomes" id="UP000184476"/>
    </source>
</evidence>
<feature type="non-terminal residue" evidence="2">
    <location>
        <position position="1"/>
    </location>
</feature>
<name>A0A1M4W2Q9_9BACL</name>
<gene>
    <name evidence="2" type="ORF">SAMN05444392_1031</name>
</gene>
<reference evidence="2 3" key="1">
    <citation type="submission" date="2016-11" db="EMBL/GenBank/DDBJ databases">
        <authorList>
            <person name="Jaros S."/>
            <person name="Januszkiewicz K."/>
            <person name="Wedrychowicz H."/>
        </authorList>
    </citation>
    <scope>NUCLEOTIDE SEQUENCE [LARGE SCALE GENOMIC DNA]</scope>
    <source>
        <strain evidence="2 3">DSM 44666</strain>
    </source>
</reference>
<dbReference type="EMBL" id="FQVL01000003">
    <property type="protein sequence ID" value="SHE75518.1"/>
    <property type="molecule type" value="Genomic_DNA"/>
</dbReference>
<accession>A0A1M4W2Q9</accession>
<evidence type="ECO:0000313" key="2">
    <source>
        <dbReference type="EMBL" id="SHE75518.1"/>
    </source>
</evidence>
<feature type="compositionally biased region" description="Polar residues" evidence="1">
    <location>
        <begin position="70"/>
        <end position="80"/>
    </location>
</feature>
<keyword evidence="3" id="KW-1185">Reference proteome</keyword>
<evidence type="ECO:0000256" key="1">
    <source>
        <dbReference type="SAM" id="MobiDB-lite"/>
    </source>
</evidence>
<organism evidence="2 3">
    <name type="scientific">Seinonella peptonophila</name>
    <dbReference type="NCBI Taxonomy" id="112248"/>
    <lineage>
        <taxon>Bacteria</taxon>
        <taxon>Bacillati</taxon>
        <taxon>Bacillota</taxon>
        <taxon>Bacilli</taxon>
        <taxon>Bacillales</taxon>
        <taxon>Thermoactinomycetaceae</taxon>
        <taxon>Seinonella</taxon>
    </lineage>
</organism>